<dbReference type="PANTHER" id="PTHR30204">
    <property type="entry name" value="REDOX-CYCLING DRUG-SENSING TRANSCRIPTIONAL ACTIVATOR SOXR"/>
    <property type="match status" value="1"/>
</dbReference>
<evidence type="ECO:0000256" key="1">
    <source>
        <dbReference type="ARBA" id="ARBA00023125"/>
    </source>
</evidence>
<keyword evidence="4" id="KW-1185">Reference proteome</keyword>
<dbReference type="Proteomes" id="UP000182034">
    <property type="component" value="Unassembled WGS sequence"/>
</dbReference>
<accession>A0A1K2IX56</accession>
<dbReference type="STRING" id="1612149.SAMN05216324_12812"/>
<dbReference type="Gene3D" id="1.10.1660.10">
    <property type="match status" value="1"/>
</dbReference>
<dbReference type="GO" id="GO:0003700">
    <property type="term" value="F:DNA-binding transcription factor activity"/>
    <property type="evidence" value="ECO:0007669"/>
    <property type="project" value="InterPro"/>
</dbReference>
<gene>
    <name evidence="3" type="ORF">SAMN05216324_12812</name>
</gene>
<dbReference type="GO" id="GO:0003677">
    <property type="term" value="F:DNA binding"/>
    <property type="evidence" value="ECO:0007669"/>
    <property type="project" value="UniProtKB-KW"/>
</dbReference>
<dbReference type="PROSITE" id="PS50937">
    <property type="entry name" value="HTH_MERR_2"/>
    <property type="match status" value="1"/>
</dbReference>
<dbReference type="SMART" id="SM00422">
    <property type="entry name" value="HTH_MERR"/>
    <property type="match status" value="1"/>
</dbReference>
<dbReference type="Pfam" id="PF13411">
    <property type="entry name" value="MerR_1"/>
    <property type="match status" value="1"/>
</dbReference>
<reference evidence="4" key="1">
    <citation type="submission" date="2016-10" db="EMBL/GenBank/DDBJ databases">
        <authorList>
            <person name="Varghese N."/>
            <person name="Submissions S."/>
        </authorList>
    </citation>
    <scope>NUCLEOTIDE SEQUENCE [LARGE SCALE GENOMIC DNA]</scope>
    <source>
        <strain evidence="4">SUR2</strain>
    </source>
</reference>
<dbReference type="PANTHER" id="PTHR30204:SF15">
    <property type="entry name" value="BLL5018 PROTEIN"/>
    <property type="match status" value="1"/>
</dbReference>
<evidence type="ECO:0000259" key="2">
    <source>
        <dbReference type="PROSITE" id="PS50937"/>
    </source>
</evidence>
<organism evidence="3 4">
    <name type="scientific">Chryseobacterium limigenitum</name>
    <dbReference type="NCBI Taxonomy" id="1612149"/>
    <lineage>
        <taxon>Bacteria</taxon>
        <taxon>Pseudomonadati</taxon>
        <taxon>Bacteroidota</taxon>
        <taxon>Flavobacteriia</taxon>
        <taxon>Flavobacteriales</taxon>
        <taxon>Weeksellaceae</taxon>
        <taxon>Chryseobacterium group</taxon>
        <taxon>Chryseobacterium</taxon>
    </lineage>
</organism>
<protein>
    <submittedName>
        <fullName evidence="3">DNA-binding transcriptional regulator, MerR family</fullName>
    </submittedName>
</protein>
<evidence type="ECO:0000313" key="3">
    <source>
        <dbReference type="EMBL" id="SFZ96858.1"/>
    </source>
</evidence>
<feature type="domain" description="HTH merR-type" evidence="2">
    <location>
        <begin position="40"/>
        <end position="110"/>
    </location>
</feature>
<dbReference type="AlphaFoldDB" id="A0A1K2IX56"/>
<sequence length="143" mass="16635">MIYTTKTNISCYGFVTSFKKYLSLSFRICKMKINLSDKLYYSIGEVAKAFDVNTSLIRYWEQEFPIIKPKKNKKGNRYFTPEDIKNLQIIYHLVKEKGYTLDGARIALTTNSKISETVTIIDRLEFVKAELLKLKESLADNPE</sequence>
<dbReference type="InterPro" id="IPR047057">
    <property type="entry name" value="MerR_fam"/>
</dbReference>
<dbReference type="SUPFAM" id="SSF46955">
    <property type="entry name" value="Putative DNA-binding domain"/>
    <property type="match status" value="1"/>
</dbReference>
<proteinExistence type="predicted"/>
<keyword evidence="1 3" id="KW-0238">DNA-binding</keyword>
<dbReference type="EMBL" id="FPKW01000028">
    <property type="protein sequence ID" value="SFZ96858.1"/>
    <property type="molecule type" value="Genomic_DNA"/>
</dbReference>
<evidence type="ECO:0000313" key="4">
    <source>
        <dbReference type="Proteomes" id="UP000182034"/>
    </source>
</evidence>
<name>A0A1K2IX56_9FLAO</name>
<dbReference type="InterPro" id="IPR009061">
    <property type="entry name" value="DNA-bd_dom_put_sf"/>
</dbReference>
<dbReference type="InterPro" id="IPR000551">
    <property type="entry name" value="MerR-type_HTH_dom"/>
</dbReference>